<accession>A0ACC2SRH8</accession>
<reference evidence="1" key="1">
    <citation type="submission" date="2022-04" db="EMBL/GenBank/DDBJ databases">
        <title>Genome of the entomopathogenic fungus Entomophthora muscae.</title>
        <authorList>
            <person name="Elya C."/>
            <person name="Lovett B.R."/>
            <person name="Lee E."/>
            <person name="Macias A.M."/>
            <person name="Hajek A.E."/>
            <person name="De Bivort B.L."/>
            <person name="Kasson M.T."/>
            <person name="De Fine Licht H.H."/>
            <person name="Stajich J.E."/>
        </authorList>
    </citation>
    <scope>NUCLEOTIDE SEQUENCE</scope>
    <source>
        <strain evidence="1">Berkeley</strain>
    </source>
</reference>
<name>A0ACC2SRH8_9FUNG</name>
<keyword evidence="2" id="KW-1185">Reference proteome</keyword>
<dbReference type="EMBL" id="QTSX02004407">
    <property type="protein sequence ID" value="KAJ9064859.1"/>
    <property type="molecule type" value="Genomic_DNA"/>
</dbReference>
<gene>
    <name evidence="1" type="ORF">DSO57_1025797</name>
</gene>
<comment type="caution">
    <text evidence="1">The sequence shown here is derived from an EMBL/GenBank/DDBJ whole genome shotgun (WGS) entry which is preliminary data.</text>
</comment>
<dbReference type="Proteomes" id="UP001165960">
    <property type="component" value="Unassembled WGS sequence"/>
</dbReference>
<organism evidence="1 2">
    <name type="scientific">Entomophthora muscae</name>
    <dbReference type="NCBI Taxonomy" id="34485"/>
    <lineage>
        <taxon>Eukaryota</taxon>
        <taxon>Fungi</taxon>
        <taxon>Fungi incertae sedis</taxon>
        <taxon>Zoopagomycota</taxon>
        <taxon>Entomophthoromycotina</taxon>
        <taxon>Entomophthoromycetes</taxon>
        <taxon>Entomophthorales</taxon>
        <taxon>Entomophthoraceae</taxon>
        <taxon>Entomophthora</taxon>
    </lineage>
</organism>
<protein>
    <submittedName>
        <fullName evidence="1">Uncharacterized protein</fullName>
    </submittedName>
</protein>
<evidence type="ECO:0000313" key="2">
    <source>
        <dbReference type="Proteomes" id="UP001165960"/>
    </source>
</evidence>
<sequence>MEASVYTQAFEAGNEEADLLLSPNPYGFDFFESHFASSSAPAPVPTPAQAVHQPTNQDGNLDLEQLSATRQPNEQYNTPSQIYAISIPSLQVRLIKSYFANFIYI</sequence>
<proteinExistence type="predicted"/>
<evidence type="ECO:0000313" key="1">
    <source>
        <dbReference type="EMBL" id="KAJ9064859.1"/>
    </source>
</evidence>